<feature type="domain" description="Thiolase C-terminal" evidence="12">
    <location>
        <begin position="275"/>
        <end position="395"/>
    </location>
</feature>
<evidence type="ECO:0000256" key="2">
    <source>
        <dbReference type="ARBA" id="ARBA00010982"/>
    </source>
</evidence>
<dbReference type="PANTHER" id="PTHR43853:SF8">
    <property type="entry name" value="3-KETOACYL-COA THIOLASE, PEROXISOMAL"/>
    <property type="match status" value="1"/>
</dbReference>
<keyword evidence="8 10" id="KW-0012">Acyltransferase</keyword>
<feature type="domain" description="Thiolase N-terminal" evidence="11">
    <location>
        <begin position="12"/>
        <end position="266"/>
    </location>
</feature>
<keyword evidence="3 10" id="KW-0808">Transferase</keyword>
<dbReference type="PANTHER" id="PTHR43853">
    <property type="entry name" value="3-KETOACYL-COA THIOLASE, PEROXISOMAL"/>
    <property type="match status" value="1"/>
</dbReference>
<dbReference type="PROSITE" id="PS00737">
    <property type="entry name" value="THIOLASE_2"/>
    <property type="match status" value="1"/>
</dbReference>
<protein>
    <submittedName>
        <fullName evidence="13">Acetyl-CoA C-acyltransferase</fullName>
        <ecNumber evidence="13">2.3.1.16</ecNumber>
    </submittedName>
</protein>
<evidence type="ECO:0000256" key="10">
    <source>
        <dbReference type="RuleBase" id="RU003557"/>
    </source>
</evidence>
<keyword evidence="14" id="KW-1185">Reference proteome</keyword>
<evidence type="ECO:0000256" key="8">
    <source>
        <dbReference type="ARBA" id="ARBA00023315"/>
    </source>
</evidence>
<dbReference type="Pfam" id="PF00108">
    <property type="entry name" value="Thiolase_N"/>
    <property type="match status" value="1"/>
</dbReference>
<gene>
    <name evidence="13" type="ORF">IRI77_22295</name>
</gene>
<proteinExistence type="inferred from homology"/>
<evidence type="ECO:0000256" key="4">
    <source>
        <dbReference type="ARBA" id="ARBA00022832"/>
    </source>
</evidence>
<dbReference type="GO" id="GO:0010124">
    <property type="term" value="P:phenylacetate catabolic process"/>
    <property type="evidence" value="ECO:0007669"/>
    <property type="project" value="TreeGrafter"/>
</dbReference>
<evidence type="ECO:0000256" key="1">
    <source>
        <dbReference type="ARBA" id="ARBA00004275"/>
    </source>
</evidence>
<accession>A0A7S7SIK1</accession>
<dbReference type="EMBL" id="CP063849">
    <property type="protein sequence ID" value="QOY85551.1"/>
    <property type="molecule type" value="Genomic_DNA"/>
</dbReference>
<name>A0A7S7SIK1_PALFE</name>
<keyword evidence="5" id="KW-0809">Transit peptide</keyword>
<dbReference type="CDD" id="cd00751">
    <property type="entry name" value="thiolase"/>
    <property type="match status" value="1"/>
</dbReference>
<keyword evidence="6" id="KW-0443">Lipid metabolism</keyword>
<evidence type="ECO:0000256" key="5">
    <source>
        <dbReference type="ARBA" id="ARBA00022946"/>
    </source>
</evidence>
<dbReference type="InterPro" id="IPR050215">
    <property type="entry name" value="Thiolase-like_sf_Thiolase"/>
</dbReference>
<dbReference type="FunFam" id="3.40.47.10:FF:000010">
    <property type="entry name" value="Acetyl-CoA acetyltransferase (Thiolase)"/>
    <property type="match status" value="1"/>
</dbReference>
<dbReference type="AlphaFoldDB" id="A0A7S7SIK1"/>
<dbReference type="KEGG" id="pfer:IRI77_22295"/>
<evidence type="ECO:0000256" key="7">
    <source>
        <dbReference type="ARBA" id="ARBA00023140"/>
    </source>
</evidence>
<feature type="active site" description="Acyl-thioester intermediate" evidence="9">
    <location>
        <position position="96"/>
    </location>
</feature>
<dbReference type="InterPro" id="IPR020613">
    <property type="entry name" value="Thiolase_CS"/>
</dbReference>
<organism evidence="13 14">
    <name type="scientific">Paludibaculum fermentans</name>
    <dbReference type="NCBI Taxonomy" id="1473598"/>
    <lineage>
        <taxon>Bacteria</taxon>
        <taxon>Pseudomonadati</taxon>
        <taxon>Acidobacteriota</taxon>
        <taxon>Terriglobia</taxon>
        <taxon>Bryobacterales</taxon>
        <taxon>Bryobacteraceae</taxon>
        <taxon>Paludibaculum</taxon>
    </lineage>
</organism>
<dbReference type="InterPro" id="IPR020617">
    <property type="entry name" value="Thiolase_C"/>
</dbReference>
<dbReference type="Pfam" id="PF02803">
    <property type="entry name" value="Thiolase_C"/>
    <property type="match status" value="1"/>
</dbReference>
<evidence type="ECO:0000313" key="13">
    <source>
        <dbReference type="EMBL" id="QOY85551.1"/>
    </source>
</evidence>
<dbReference type="SUPFAM" id="SSF53901">
    <property type="entry name" value="Thiolase-like"/>
    <property type="match status" value="2"/>
</dbReference>
<evidence type="ECO:0000259" key="11">
    <source>
        <dbReference type="Pfam" id="PF00108"/>
    </source>
</evidence>
<dbReference type="Proteomes" id="UP000593892">
    <property type="component" value="Chromosome"/>
</dbReference>
<reference evidence="13 14" key="1">
    <citation type="submission" date="2020-10" db="EMBL/GenBank/DDBJ databases">
        <title>Complete genome sequence of Paludibaculum fermentans P105T, a facultatively anaerobic acidobacterium capable of dissimilatory Fe(III) reduction.</title>
        <authorList>
            <person name="Dedysh S.N."/>
            <person name="Beletsky A.V."/>
            <person name="Kulichevskaya I.S."/>
            <person name="Mardanov A.V."/>
            <person name="Ravin N.V."/>
        </authorList>
    </citation>
    <scope>NUCLEOTIDE SEQUENCE [LARGE SCALE GENOMIC DNA]</scope>
    <source>
        <strain evidence="13 14">P105</strain>
    </source>
</reference>
<evidence type="ECO:0000313" key="14">
    <source>
        <dbReference type="Proteomes" id="UP000593892"/>
    </source>
</evidence>
<evidence type="ECO:0000256" key="9">
    <source>
        <dbReference type="PIRSR" id="PIRSR000429-1"/>
    </source>
</evidence>
<dbReference type="GO" id="GO:0003988">
    <property type="term" value="F:acetyl-CoA C-acyltransferase activity"/>
    <property type="evidence" value="ECO:0007669"/>
    <property type="project" value="UniProtKB-EC"/>
</dbReference>
<feature type="active site" description="Proton acceptor" evidence="9">
    <location>
        <position position="383"/>
    </location>
</feature>
<dbReference type="PIRSF" id="PIRSF000429">
    <property type="entry name" value="Ac-CoA_Ac_transf"/>
    <property type="match status" value="1"/>
</dbReference>
<keyword evidence="7" id="KW-0576">Peroxisome</keyword>
<evidence type="ECO:0000256" key="3">
    <source>
        <dbReference type="ARBA" id="ARBA00022679"/>
    </source>
</evidence>
<comment type="similarity">
    <text evidence="2 10">Belongs to the thiolase-like superfamily. Thiolase family.</text>
</comment>
<dbReference type="NCBIfam" id="TIGR01930">
    <property type="entry name" value="AcCoA-C-Actrans"/>
    <property type="match status" value="1"/>
</dbReference>
<dbReference type="EC" id="2.3.1.16" evidence="13"/>
<evidence type="ECO:0000256" key="6">
    <source>
        <dbReference type="ARBA" id="ARBA00023098"/>
    </source>
</evidence>
<dbReference type="GO" id="GO:0006635">
    <property type="term" value="P:fatty acid beta-oxidation"/>
    <property type="evidence" value="ECO:0007669"/>
    <property type="project" value="TreeGrafter"/>
</dbReference>
<dbReference type="GO" id="GO:0005737">
    <property type="term" value="C:cytoplasm"/>
    <property type="evidence" value="ECO:0007669"/>
    <property type="project" value="UniProtKB-ARBA"/>
</dbReference>
<sequence>MGRAPEVSREAVIVSVARTPIGRAYRGAFNATPAPTLAAHAIRAAVERAQVDPGEIEDCILGCAMPQGLQHTIGRTAALTAGLPVAVAGQTVDRQCSSGLMSVSMASKQVVMDRMDVVVAGGVDSISLVQTEQFRAGSDPALLALHPDIYMPMIDTAEVVARRYGISREQQDVYACESQRRTAEAQEAGRFDQEIVAVRANKLVTDKATGAASLEETVLHRDEGNRPGTTLEGLAALKPVRPDGCITAGNASQLSDGASACVVMEARLAASRGLRPLGRYCGMAVAGTEPDEMGIGPVFAVPKLLKRFDLTMEDIGLWELNEAFAVQVIYCRDRLGIPGERLNVNGGAISIGHPYGMSGNRLVGHALIEGRRRNVRYVVVTMCVGGGMGAAGLFEVL</sequence>
<feature type="active site" description="Proton acceptor" evidence="9">
    <location>
        <position position="353"/>
    </location>
</feature>
<dbReference type="Gene3D" id="3.40.47.10">
    <property type="match status" value="1"/>
</dbReference>
<dbReference type="InterPro" id="IPR020616">
    <property type="entry name" value="Thiolase_N"/>
</dbReference>
<evidence type="ECO:0000259" key="12">
    <source>
        <dbReference type="Pfam" id="PF02803"/>
    </source>
</evidence>
<dbReference type="InterPro" id="IPR002155">
    <property type="entry name" value="Thiolase"/>
</dbReference>
<comment type="subcellular location">
    <subcellularLocation>
        <location evidence="1">Peroxisome</location>
    </subcellularLocation>
</comment>
<dbReference type="InterPro" id="IPR016039">
    <property type="entry name" value="Thiolase-like"/>
</dbReference>
<keyword evidence="4" id="KW-0276">Fatty acid metabolism</keyword>